<reference evidence="1 2" key="1">
    <citation type="journal article" date="2014" name="Genome Announc.">
        <title>Draft genome sequences of eight enterohepatic helicobacter species isolated from both laboratory and wild rodents.</title>
        <authorList>
            <person name="Sheh A."/>
            <person name="Shen Z."/>
            <person name="Fox J.G."/>
        </authorList>
    </citation>
    <scope>NUCLEOTIDE SEQUENCE [LARGE SCALE GENOMIC DNA]</scope>
    <source>
        <strain evidence="1 2">MIT-03-7007</strain>
    </source>
</reference>
<gene>
    <name evidence="1" type="ORF">LS72_010605</name>
</gene>
<evidence type="ECO:0000313" key="1">
    <source>
        <dbReference type="EMBL" id="TLE11956.1"/>
    </source>
</evidence>
<evidence type="ECO:0000313" key="2">
    <source>
        <dbReference type="Proteomes" id="UP000029920"/>
    </source>
</evidence>
<name>A0A4U8UAD8_9HELI</name>
<protein>
    <submittedName>
        <fullName evidence="1">Uncharacterized protein</fullName>
    </submittedName>
</protein>
<proteinExistence type="predicted"/>
<dbReference type="Proteomes" id="UP000029920">
    <property type="component" value="Unassembled WGS sequence"/>
</dbReference>
<organism evidence="1 2">
    <name type="scientific">Helicobacter apodemus</name>
    <dbReference type="NCBI Taxonomy" id="135569"/>
    <lineage>
        <taxon>Bacteria</taxon>
        <taxon>Pseudomonadati</taxon>
        <taxon>Campylobacterota</taxon>
        <taxon>Epsilonproteobacteria</taxon>
        <taxon>Campylobacterales</taxon>
        <taxon>Helicobacteraceae</taxon>
        <taxon>Helicobacter</taxon>
    </lineage>
</organism>
<accession>A0A4U8UAD8</accession>
<sequence>MKKLKKFQNMSERELKVFFLRKVRGLIYQEKDYHRFDGFSKKELYSFYKNNYINEFKGNMFDEFRANPYKFIQDNFRSFLSFVEKGHLRCYYEGLELRTKANG</sequence>
<keyword evidence="2" id="KW-1185">Reference proteome</keyword>
<dbReference type="EMBL" id="JRPC02000110">
    <property type="protein sequence ID" value="TLE11956.1"/>
    <property type="molecule type" value="Genomic_DNA"/>
</dbReference>
<dbReference type="AlphaFoldDB" id="A0A4U8UAD8"/>
<comment type="caution">
    <text evidence="1">The sequence shown here is derived from an EMBL/GenBank/DDBJ whole genome shotgun (WGS) entry which is preliminary data.</text>
</comment>